<dbReference type="Gene3D" id="3.50.50.60">
    <property type="entry name" value="FAD/NAD(P)-binding domain"/>
    <property type="match status" value="1"/>
</dbReference>
<dbReference type="Pfam" id="PF01494">
    <property type="entry name" value="FAD_binding_3"/>
    <property type="match status" value="1"/>
</dbReference>
<dbReference type="PRINTS" id="PR00420">
    <property type="entry name" value="RNGMNOXGNASE"/>
</dbReference>
<dbReference type="Gene3D" id="3.30.70.2450">
    <property type="match status" value="1"/>
</dbReference>
<evidence type="ECO:0000256" key="2">
    <source>
        <dbReference type="ARBA" id="ARBA00022630"/>
    </source>
</evidence>
<keyword evidence="3" id="KW-0274">FAD</keyword>
<evidence type="ECO:0000313" key="5">
    <source>
        <dbReference type="EMBL" id="MFD0926285.1"/>
    </source>
</evidence>
<dbReference type="InterPro" id="IPR050641">
    <property type="entry name" value="RIFMO-like"/>
</dbReference>
<gene>
    <name evidence="5" type="ORF">ACFQ04_11115</name>
</gene>
<dbReference type="Proteomes" id="UP001597068">
    <property type="component" value="Unassembled WGS sequence"/>
</dbReference>
<reference evidence="6" key="1">
    <citation type="journal article" date="2019" name="Int. J. Syst. Evol. Microbiol.">
        <title>The Global Catalogue of Microorganisms (GCM) 10K type strain sequencing project: providing services to taxonomists for standard genome sequencing and annotation.</title>
        <authorList>
            <consortium name="The Broad Institute Genomics Platform"/>
            <consortium name="The Broad Institute Genome Sequencing Center for Infectious Disease"/>
            <person name="Wu L."/>
            <person name="Ma J."/>
        </authorList>
    </citation>
    <scope>NUCLEOTIDE SEQUENCE [LARGE SCALE GENOMIC DNA]</scope>
    <source>
        <strain evidence="6">CCUG 50873</strain>
    </source>
</reference>
<organism evidence="5 6">
    <name type="scientific">Williamsia deligens</name>
    <dbReference type="NCBI Taxonomy" id="321325"/>
    <lineage>
        <taxon>Bacteria</taxon>
        <taxon>Bacillati</taxon>
        <taxon>Actinomycetota</taxon>
        <taxon>Actinomycetes</taxon>
        <taxon>Mycobacteriales</taxon>
        <taxon>Nocardiaceae</taxon>
        <taxon>Williamsia</taxon>
    </lineage>
</organism>
<keyword evidence="5" id="KW-0560">Oxidoreductase</keyword>
<comment type="caution">
    <text evidence="5">The sequence shown here is derived from an EMBL/GenBank/DDBJ whole genome shotgun (WGS) entry which is preliminary data.</text>
</comment>
<evidence type="ECO:0000313" key="6">
    <source>
        <dbReference type="Proteomes" id="UP001597068"/>
    </source>
</evidence>
<comment type="cofactor">
    <cofactor evidence="1">
        <name>FAD</name>
        <dbReference type="ChEBI" id="CHEBI:57692"/>
    </cofactor>
</comment>
<evidence type="ECO:0000259" key="4">
    <source>
        <dbReference type="Pfam" id="PF01494"/>
    </source>
</evidence>
<proteinExistence type="predicted"/>
<dbReference type="InterPro" id="IPR036188">
    <property type="entry name" value="FAD/NAD-bd_sf"/>
</dbReference>
<dbReference type="InterPro" id="IPR002938">
    <property type="entry name" value="FAD-bd"/>
</dbReference>
<keyword evidence="5" id="KW-0503">Monooxygenase</keyword>
<name>A0ABW3GBJ5_9NOCA</name>
<keyword evidence="2" id="KW-0285">Flavoprotein</keyword>
<evidence type="ECO:0000256" key="1">
    <source>
        <dbReference type="ARBA" id="ARBA00001974"/>
    </source>
</evidence>
<dbReference type="GO" id="GO:0004497">
    <property type="term" value="F:monooxygenase activity"/>
    <property type="evidence" value="ECO:0007669"/>
    <property type="project" value="UniProtKB-KW"/>
</dbReference>
<dbReference type="PANTHER" id="PTHR43004">
    <property type="entry name" value="TRK SYSTEM POTASSIUM UPTAKE PROTEIN"/>
    <property type="match status" value="1"/>
</dbReference>
<protein>
    <submittedName>
        <fullName evidence="5">FAD-dependent monooxygenase</fullName>
    </submittedName>
</protein>
<dbReference type="PANTHER" id="PTHR43004:SF19">
    <property type="entry name" value="BINDING MONOOXYGENASE, PUTATIVE (JCVI)-RELATED"/>
    <property type="match status" value="1"/>
</dbReference>
<dbReference type="EMBL" id="JBHTIL010000001">
    <property type="protein sequence ID" value="MFD0926285.1"/>
    <property type="molecule type" value="Genomic_DNA"/>
</dbReference>
<feature type="domain" description="FAD-binding" evidence="4">
    <location>
        <begin position="8"/>
        <end position="348"/>
    </location>
</feature>
<dbReference type="RefSeq" id="WP_253645827.1">
    <property type="nucleotide sequence ID" value="NZ_BAAAMO010000002.1"/>
</dbReference>
<dbReference type="SUPFAM" id="SSF51905">
    <property type="entry name" value="FAD/NAD(P)-binding domain"/>
    <property type="match status" value="1"/>
</dbReference>
<evidence type="ECO:0000256" key="3">
    <source>
        <dbReference type="ARBA" id="ARBA00022827"/>
    </source>
</evidence>
<accession>A0ABW3GBJ5</accession>
<keyword evidence="6" id="KW-1185">Reference proteome</keyword>
<sequence length="463" mass="49167">MPHHEQRVEIAVVGGGPVGMCIAAELALAGRRVTVIETRTQVDERPRAGTVHARSLSHLARRGYIPSRRADEIVSGADRVVTTPFQFAAQPVLTISAPAVEPAPIAGIPQARLEAAFEQRARALGATILRGHTVSDLRVHDDGAELDVTPDRLDADTTVLRADWVVGADGARGIVARHGDFGATTYPATMNAIAGLAVVGDPAPPPGWFPTDGGWTLHNPNSSGAARVIALDFSGPLADRSTPDESEFRARVASILGRDPGLSQISHLTRFSDFGRHRTRMRDDRLVVVGDAAHVHYPLGGQGLNTGMQDAFTLGWRLAQVIRGGLDVDVLDEWSRSRVAVAGTVVANTVLQARMMNPADTATRDAMLAMLAVPRVHDAVAEMISGQFQPGFQTDLVVETGSGDTYTLADLLRAGRPVAIVPDDTVEPPTHLPDTRVIVGKVTPEQPWVAAVIAPDGYLAAAV</sequence>